<dbReference type="PANTHER" id="PTHR41775:SF1">
    <property type="entry name" value="PEPTIDASE M6-LIKE DOMAIN-CONTAINING PROTEIN"/>
    <property type="match status" value="1"/>
</dbReference>
<sequence>MADHHSPAPHADRKPRRAFLRRSAVRRTAAASGAAGLACLLLAGPGLADPGPSGPDPAGTRAYWDARARSVAPAAAGQAPGDDLPGPYSEQRRTRRDAAVTSVVTASQSAGVGPHRAPDTVQLPQGPKVQLRPPSVARVFVILVEFGDKLYRGGDPGPLDPAGSGQPQGVPGPRHDQIPQPDRRVDTDTIWVPHFDRGYFQNLFLGDGSAGGSLATHYRAQSSGRMSVEGAVADWVRVPWNEARYGSESCGATVCTNVWELVRDALDTWYDGQIAAGKSEKQIDDHLRQFDRWDRDDHDGNGTFDQPDGYLDHLEIVKAGVDKAAGGGASGNNAIWSHRWYAFSDGAGRTGPPGHLAGGTRIGRSGLWAGDYTIQSENGGLGTIAHEFGHDLGLPDLYDRKDGLSGSPVAFWSLMSIAGYLSNGRDGVGSSPGSLSAWDRIQLGWLDWMVADPGTTTSLMVAPLQSIGDPQAVLIPLQPKRAGGKPRWYIVENRQYTGTDAALRTGPYDGQAGAGESDYFPYGPGVLVWLWDTGTADNDVADHPGQGLILPVDAHPAPLLAAGTPVRARIQMYDAAFGLPGDTTDPVSVGDPGARTALAPRPGQPVFDDKAPDYWSSRAPLAGVKLPGVGVRVEVQSTARHGDAVRVTVGPTGRG</sequence>
<dbReference type="EMBL" id="BAABHS010000072">
    <property type="protein sequence ID" value="GAA4997759.1"/>
    <property type="molecule type" value="Genomic_DNA"/>
</dbReference>
<dbReference type="PROSITE" id="PS51318">
    <property type="entry name" value="TAT"/>
    <property type="match status" value="1"/>
</dbReference>
<feature type="region of interest" description="Disordered" evidence="1">
    <location>
        <begin position="71"/>
        <end position="129"/>
    </location>
</feature>
<feature type="signal peptide" evidence="2">
    <location>
        <begin position="1"/>
        <end position="48"/>
    </location>
</feature>
<keyword evidence="6" id="KW-1185">Reference proteome</keyword>
<name>A0ABP9II36_9ACTN</name>
<dbReference type="Pfam" id="PF20774">
    <property type="entry name" value="InhA-like_VEG"/>
    <property type="match status" value="1"/>
</dbReference>
<feature type="region of interest" description="Disordered" evidence="1">
    <location>
        <begin position="153"/>
        <end position="184"/>
    </location>
</feature>
<proteinExistence type="predicted"/>
<dbReference type="PANTHER" id="PTHR41775">
    <property type="entry name" value="SECRETED PROTEIN-RELATED"/>
    <property type="match status" value="1"/>
</dbReference>
<evidence type="ECO:0008006" key="7">
    <source>
        <dbReference type="Google" id="ProtNLM"/>
    </source>
</evidence>
<feature type="domain" description="Immune inhibitor A-like metallopeptidase VEG" evidence="4">
    <location>
        <begin position="487"/>
        <end position="646"/>
    </location>
</feature>
<organism evidence="5 6">
    <name type="scientific">Yinghuangia aomiensis</name>
    <dbReference type="NCBI Taxonomy" id="676205"/>
    <lineage>
        <taxon>Bacteria</taxon>
        <taxon>Bacillati</taxon>
        <taxon>Actinomycetota</taxon>
        <taxon>Actinomycetes</taxon>
        <taxon>Kitasatosporales</taxon>
        <taxon>Streptomycetaceae</taxon>
        <taxon>Yinghuangia</taxon>
    </lineage>
</organism>
<evidence type="ECO:0000313" key="6">
    <source>
        <dbReference type="Proteomes" id="UP001500466"/>
    </source>
</evidence>
<evidence type="ECO:0000256" key="2">
    <source>
        <dbReference type="SAM" id="SignalP"/>
    </source>
</evidence>
<dbReference type="Gene3D" id="3.40.390.10">
    <property type="entry name" value="Collagenase (Catalytic Domain)"/>
    <property type="match status" value="1"/>
</dbReference>
<dbReference type="InterPro" id="IPR024079">
    <property type="entry name" value="MetalloPept_cat_dom_sf"/>
</dbReference>
<feature type="compositionally biased region" description="Low complexity" evidence="1">
    <location>
        <begin position="71"/>
        <end position="87"/>
    </location>
</feature>
<dbReference type="Proteomes" id="UP001500466">
    <property type="component" value="Unassembled WGS sequence"/>
</dbReference>
<gene>
    <name evidence="5" type="ORF">GCM10023205_84180</name>
</gene>
<evidence type="ECO:0000259" key="3">
    <source>
        <dbReference type="Pfam" id="PF05547"/>
    </source>
</evidence>
<feature type="chain" id="PRO_5046652406" description="M6 family metalloprotease domain-containing protein" evidence="2">
    <location>
        <begin position="49"/>
        <end position="655"/>
    </location>
</feature>
<evidence type="ECO:0000313" key="5">
    <source>
        <dbReference type="EMBL" id="GAA4997759.1"/>
    </source>
</evidence>
<protein>
    <recommendedName>
        <fullName evidence="7">M6 family metalloprotease domain-containing protein</fullName>
    </recommendedName>
</protein>
<comment type="caution">
    <text evidence="5">The sequence shown here is derived from an EMBL/GenBank/DDBJ whole genome shotgun (WGS) entry which is preliminary data.</text>
</comment>
<keyword evidence="2" id="KW-0732">Signal</keyword>
<accession>A0ABP9II36</accession>
<feature type="domain" description="Peptidase M6-like" evidence="3">
    <location>
        <begin position="138"/>
        <end position="444"/>
    </location>
</feature>
<evidence type="ECO:0000259" key="4">
    <source>
        <dbReference type="Pfam" id="PF20774"/>
    </source>
</evidence>
<dbReference type="InterPro" id="IPR008757">
    <property type="entry name" value="Peptidase_M6-like_domain"/>
</dbReference>
<dbReference type="RefSeq" id="WP_345681194.1">
    <property type="nucleotide sequence ID" value="NZ_BAABHS010000072.1"/>
</dbReference>
<dbReference type="Pfam" id="PF05547">
    <property type="entry name" value="Peptidase_M6"/>
    <property type="match status" value="1"/>
</dbReference>
<feature type="compositionally biased region" description="Basic and acidic residues" evidence="1">
    <location>
        <begin position="173"/>
        <end position="184"/>
    </location>
</feature>
<dbReference type="InterPro" id="IPR006311">
    <property type="entry name" value="TAT_signal"/>
</dbReference>
<evidence type="ECO:0000256" key="1">
    <source>
        <dbReference type="SAM" id="MobiDB-lite"/>
    </source>
</evidence>
<dbReference type="InterPro" id="IPR048665">
    <property type="entry name" value="InhA-like_VEG"/>
</dbReference>
<reference evidence="6" key="1">
    <citation type="journal article" date="2019" name="Int. J. Syst. Evol. Microbiol.">
        <title>The Global Catalogue of Microorganisms (GCM) 10K type strain sequencing project: providing services to taxonomists for standard genome sequencing and annotation.</title>
        <authorList>
            <consortium name="The Broad Institute Genomics Platform"/>
            <consortium name="The Broad Institute Genome Sequencing Center for Infectious Disease"/>
            <person name="Wu L."/>
            <person name="Ma J."/>
        </authorList>
    </citation>
    <scope>NUCLEOTIDE SEQUENCE [LARGE SCALE GENOMIC DNA]</scope>
    <source>
        <strain evidence="6">JCM 17986</strain>
    </source>
</reference>
<dbReference type="SUPFAM" id="SSF55486">
    <property type="entry name" value="Metalloproteases ('zincins'), catalytic domain"/>
    <property type="match status" value="1"/>
</dbReference>
<dbReference type="NCBIfam" id="TIGR03296">
    <property type="entry name" value="M6dom_TIGR03296"/>
    <property type="match status" value="1"/>
</dbReference>